<dbReference type="PANTHER" id="PTHR33121:SF23">
    <property type="entry name" value="CYCLIC DI-GMP PHOSPHODIESTERASE PDEB"/>
    <property type="match status" value="1"/>
</dbReference>
<dbReference type="RefSeq" id="WP_011764387.1">
    <property type="nucleotide sequence ID" value="NC_008702.1"/>
</dbReference>
<dbReference type="Gene3D" id="3.30.70.270">
    <property type="match status" value="1"/>
</dbReference>
<dbReference type="InterPro" id="IPR029787">
    <property type="entry name" value="Nucleotide_cyclase"/>
</dbReference>
<dbReference type="SMART" id="SM00267">
    <property type="entry name" value="GGDEF"/>
    <property type="match status" value="1"/>
</dbReference>
<dbReference type="SMART" id="SM00304">
    <property type="entry name" value="HAMP"/>
    <property type="match status" value="1"/>
</dbReference>
<evidence type="ECO:0000256" key="1">
    <source>
        <dbReference type="SAM" id="Coils"/>
    </source>
</evidence>
<dbReference type="HOGENOM" id="CLU_000445_109_2_4"/>
<keyword evidence="2" id="KW-1133">Transmembrane helix</keyword>
<feature type="domain" description="HAMP" evidence="4">
    <location>
        <begin position="170"/>
        <end position="221"/>
    </location>
</feature>
<keyword evidence="2" id="KW-0812">Transmembrane</keyword>
<dbReference type="KEGG" id="azo:azo0652"/>
<dbReference type="KEGG" id="aoa:dqs_0721"/>
<evidence type="ECO:0000259" key="3">
    <source>
        <dbReference type="PROSITE" id="PS50883"/>
    </source>
</evidence>
<dbReference type="GO" id="GO:0007165">
    <property type="term" value="P:signal transduction"/>
    <property type="evidence" value="ECO:0007669"/>
    <property type="project" value="InterPro"/>
</dbReference>
<proteinExistence type="predicted"/>
<dbReference type="InterPro" id="IPR042461">
    <property type="entry name" value="LapD_MoxY_peri_C"/>
</dbReference>
<dbReference type="OrthoDB" id="5894408at2"/>
<dbReference type="eggNOG" id="COG5001">
    <property type="taxonomic scope" value="Bacteria"/>
</dbReference>
<name>A1K364_AZOSB</name>
<dbReference type="CDD" id="cd01948">
    <property type="entry name" value="EAL"/>
    <property type="match status" value="1"/>
</dbReference>
<dbReference type="PROSITE" id="PS50883">
    <property type="entry name" value="EAL"/>
    <property type="match status" value="1"/>
</dbReference>
<dbReference type="PROSITE" id="PS50885">
    <property type="entry name" value="HAMP"/>
    <property type="match status" value="1"/>
</dbReference>
<dbReference type="Gene3D" id="3.30.110.200">
    <property type="match status" value="1"/>
</dbReference>
<dbReference type="STRING" id="62928.azo0652"/>
<dbReference type="Gene3D" id="3.20.20.450">
    <property type="entry name" value="EAL domain"/>
    <property type="match status" value="1"/>
</dbReference>
<dbReference type="InterPro" id="IPR003660">
    <property type="entry name" value="HAMP_dom"/>
</dbReference>
<dbReference type="Pfam" id="PF00563">
    <property type="entry name" value="EAL"/>
    <property type="match status" value="1"/>
</dbReference>
<dbReference type="InterPro" id="IPR043128">
    <property type="entry name" value="Rev_trsase/Diguanyl_cyclase"/>
</dbReference>
<dbReference type="PANTHER" id="PTHR33121">
    <property type="entry name" value="CYCLIC DI-GMP PHOSPHODIESTERASE PDEF"/>
    <property type="match status" value="1"/>
</dbReference>
<dbReference type="Proteomes" id="UP000002588">
    <property type="component" value="Chromosome"/>
</dbReference>
<dbReference type="SUPFAM" id="SSF55073">
    <property type="entry name" value="Nucleotide cyclase"/>
    <property type="match status" value="1"/>
</dbReference>
<keyword evidence="6" id="KW-1185">Reference proteome</keyword>
<protein>
    <submittedName>
        <fullName evidence="5">Conserved hypothetical GGDEF domain protein</fullName>
    </submittedName>
</protein>
<dbReference type="InterPro" id="IPR035919">
    <property type="entry name" value="EAL_sf"/>
</dbReference>
<dbReference type="InterPro" id="IPR050706">
    <property type="entry name" value="Cyclic-di-GMP_PDE-like"/>
</dbReference>
<feature type="domain" description="EAL" evidence="3">
    <location>
        <begin position="401"/>
        <end position="637"/>
    </location>
</feature>
<evidence type="ECO:0000256" key="2">
    <source>
        <dbReference type="SAM" id="Phobius"/>
    </source>
</evidence>
<dbReference type="EMBL" id="AM406670">
    <property type="protein sequence ID" value="CAL93269.1"/>
    <property type="molecule type" value="Genomic_DNA"/>
</dbReference>
<dbReference type="InterPro" id="IPR032244">
    <property type="entry name" value="LapD_MoxY_N"/>
</dbReference>
<feature type="transmembrane region" description="Helical" evidence="2">
    <location>
        <begin position="150"/>
        <end position="169"/>
    </location>
</feature>
<dbReference type="SMART" id="SM00052">
    <property type="entry name" value="EAL"/>
    <property type="match status" value="1"/>
</dbReference>
<keyword evidence="2" id="KW-0472">Membrane</keyword>
<dbReference type="InterPro" id="IPR001633">
    <property type="entry name" value="EAL_dom"/>
</dbReference>
<dbReference type="Gene3D" id="6.20.270.20">
    <property type="entry name" value="LapD/MoxY periplasmic domain"/>
    <property type="match status" value="1"/>
</dbReference>
<dbReference type="InterPro" id="IPR000160">
    <property type="entry name" value="GGDEF_dom"/>
</dbReference>
<dbReference type="Pfam" id="PF00672">
    <property type="entry name" value="HAMP"/>
    <property type="match status" value="1"/>
</dbReference>
<gene>
    <name evidence="5" type="ordered locus">azo0652</name>
</gene>
<dbReference type="Pfam" id="PF16448">
    <property type="entry name" value="LapD_MoxY_N"/>
    <property type="match status" value="1"/>
</dbReference>
<keyword evidence="1" id="KW-0175">Coiled coil</keyword>
<sequence>MSLIKQLWIAIALVTVLSLGGSFVVSTLAARHYLQQELAVKNMDNAASLALSLSQMPKDPVTVELQVAAQFDTGHYRLIRLTGASGEVLVERSFDGAEASAPAWFMALVPIETQPGVAQVQDGWHQFGTLSVETHSRYAYDSLWQATRQLLMWFVGGGLLTGLVGTLALKFITRPLDRMVEQAEAIGGRRFVTTPEPRTLEFRSVVRAMNALSDRVRSMLAEESQRLEALRRQTQQDELTGLFNRAQLLRQLDAALSGEASADGVMLIARVADLAALNQRLGRLAVDNTLRTLAGALGGFTAAHPGWDCGRLNATDFALIAPGAVDAAALADELAHTLDTALTPVSEIHRLHLAATPYAAQEARSAVLTRLDGVLAASELHGDRAVRVGIADGAEAGPQGAGEWRRLLDAALAAGHIELARFPVIDRDGALLHDEAPVRLALDGNWYAAGRFMPWAARLGMMVAVDTAVARTALAALAADGAATLAINLSVEALRDAGFRDALYHLLESDPAAARRLWIDVPEHAALQYQVEFRALCLALRPLGCRVGLKHAGPAFSRIAELHDLGLDYIKVAAAFVRDIDNSPGNMAFVRGLCTIAHSIGLQTIAEGVSTEAERDALPDLGLDGMTGPAIRRPQAA</sequence>
<dbReference type="SUPFAM" id="SSF141868">
    <property type="entry name" value="EAL domain-like"/>
    <property type="match status" value="1"/>
</dbReference>
<organism evidence="5 6">
    <name type="scientific">Azoarcus sp. (strain BH72)</name>
    <dbReference type="NCBI Taxonomy" id="418699"/>
    <lineage>
        <taxon>Bacteria</taxon>
        <taxon>Pseudomonadati</taxon>
        <taxon>Pseudomonadota</taxon>
        <taxon>Betaproteobacteria</taxon>
        <taxon>Rhodocyclales</taxon>
        <taxon>Zoogloeaceae</taxon>
        <taxon>Azoarcus</taxon>
    </lineage>
</organism>
<dbReference type="GO" id="GO:0071111">
    <property type="term" value="F:cyclic-guanylate-specific phosphodiesterase activity"/>
    <property type="evidence" value="ECO:0007669"/>
    <property type="project" value="InterPro"/>
</dbReference>
<accession>A1K364</accession>
<reference evidence="5 6" key="1">
    <citation type="journal article" date="2006" name="Nat. Biotechnol.">
        <title>Complete genome of the mutualistic, N2-fixing grass endophyte Azoarcus sp. strain BH72.</title>
        <authorList>
            <person name="Krause A."/>
            <person name="Ramakumar A."/>
            <person name="Bartels D."/>
            <person name="Battistoni F."/>
            <person name="Bekel T."/>
            <person name="Boch J."/>
            <person name="Boehm M."/>
            <person name="Friedrich F."/>
            <person name="Hurek T."/>
            <person name="Krause L."/>
            <person name="Linke B."/>
            <person name="McHardy A.C."/>
            <person name="Sarkar A."/>
            <person name="Schneiker S."/>
            <person name="Syed A.A."/>
            <person name="Thauer R."/>
            <person name="Vorhoelter F.-J."/>
            <person name="Weidner S."/>
            <person name="Puehler A."/>
            <person name="Reinhold-Hurek B."/>
            <person name="Kaiser O."/>
            <person name="Goesmann A."/>
        </authorList>
    </citation>
    <scope>NUCLEOTIDE SEQUENCE [LARGE SCALE GENOMIC DNA]</scope>
    <source>
        <strain evidence="5 6">BH72</strain>
    </source>
</reference>
<evidence type="ECO:0000259" key="4">
    <source>
        <dbReference type="PROSITE" id="PS50885"/>
    </source>
</evidence>
<dbReference type="GO" id="GO:0016020">
    <property type="term" value="C:membrane"/>
    <property type="evidence" value="ECO:0007669"/>
    <property type="project" value="InterPro"/>
</dbReference>
<dbReference type="AlphaFoldDB" id="A1K364"/>
<evidence type="ECO:0000313" key="5">
    <source>
        <dbReference type="EMBL" id="CAL93269.1"/>
    </source>
</evidence>
<feature type="coiled-coil region" evidence="1">
    <location>
        <begin position="213"/>
        <end position="240"/>
    </location>
</feature>
<dbReference type="Pfam" id="PF00990">
    <property type="entry name" value="GGDEF"/>
    <property type="match status" value="1"/>
</dbReference>
<evidence type="ECO:0000313" key="6">
    <source>
        <dbReference type="Proteomes" id="UP000002588"/>
    </source>
</evidence>